<dbReference type="SMART" id="SM00406">
    <property type="entry name" value="IGv"/>
    <property type="match status" value="2"/>
</dbReference>
<reference evidence="3" key="1">
    <citation type="journal article" date="2023" name="PLoS Negl. Trop. Dis.">
        <title>A genome sequence for Biomphalaria pfeifferi, the major vector snail for the human-infecting parasite Schistosoma mansoni.</title>
        <authorList>
            <person name="Bu L."/>
            <person name="Lu L."/>
            <person name="Laidemitt M.R."/>
            <person name="Zhang S.M."/>
            <person name="Mutuku M."/>
            <person name="Mkoji G."/>
            <person name="Steinauer M."/>
            <person name="Loker E.S."/>
        </authorList>
    </citation>
    <scope>NUCLEOTIDE SEQUENCE</scope>
    <source>
        <strain evidence="3">KasaAsao</strain>
    </source>
</reference>
<evidence type="ECO:0000313" key="3">
    <source>
        <dbReference type="EMBL" id="KAK0054228.1"/>
    </source>
</evidence>
<evidence type="ECO:0000313" key="4">
    <source>
        <dbReference type="Proteomes" id="UP001233172"/>
    </source>
</evidence>
<keyword evidence="4" id="KW-1185">Reference proteome</keyword>
<dbReference type="Gene3D" id="2.60.40.10">
    <property type="entry name" value="Immunoglobulins"/>
    <property type="match status" value="2"/>
</dbReference>
<accession>A0AAD8F872</accession>
<organism evidence="3 4">
    <name type="scientific">Biomphalaria pfeifferi</name>
    <name type="common">Bloodfluke planorb</name>
    <name type="synonym">Freshwater snail</name>
    <dbReference type="NCBI Taxonomy" id="112525"/>
    <lineage>
        <taxon>Eukaryota</taxon>
        <taxon>Metazoa</taxon>
        <taxon>Spiralia</taxon>
        <taxon>Lophotrochozoa</taxon>
        <taxon>Mollusca</taxon>
        <taxon>Gastropoda</taxon>
        <taxon>Heterobranchia</taxon>
        <taxon>Euthyneura</taxon>
        <taxon>Panpulmonata</taxon>
        <taxon>Hygrophila</taxon>
        <taxon>Lymnaeoidea</taxon>
        <taxon>Planorbidae</taxon>
        <taxon>Biomphalaria</taxon>
    </lineage>
</organism>
<dbReference type="PANTHER" id="PTHR23279:SF36">
    <property type="entry name" value="DEFECTIVE PROBOSCIS EXTENSION RESPONSE 9, ISOFORM A"/>
    <property type="match status" value="1"/>
</dbReference>
<dbReference type="GO" id="GO:0050808">
    <property type="term" value="P:synapse organization"/>
    <property type="evidence" value="ECO:0007669"/>
    <property type="project" value="TreeGrafter"/>
</dbReference>
<dbReference type="GO" id="GO:0032589">
    <property type="term" value="C:neuron projection membrane"/>
    <property type="evidence" value="ECO:0007669"/>
    <property type="project" value="TreeGrafter"/>
</dbReference>
<gene>
    <name evidence="3" type="ORF">Bpfe_016292</name>
</gene>
<dbReference type="InterPro" id="IPR036179">
    <property type="entry name" value="Ig-like_dom_sf"/>
</dbReference>
<dbReference type="SMART" id="SM00409">
    <property type="entry name" value="IG"/>
    <property type="match status" value="2"/>
</dbReference>
<dbReference type="InterPro" id="IPR013783">
    <property type="entry name" value="Ig-like_fold"/>
</dbReference>
<feature type="domain" description="Ig-like" evidence="2">
    <location>
        <begin position="140"/>
        <end position="253"/>
    </location>
</feature>
<dbReference type="PANTHER" id="PTHR23279">
    <property type="entry name" value="DEFECTIVE PROBOSCIS EXTENSION RESPONSE DPR -RELATED"/>
    <property type="match status" value="1"/>
</dbReference>
<comment type="caution">
    <text evidence="3">The sequence shown here is derived from an EMBL/GenBank/DDBJ whole genome shotgun (WGS) entry which is preliminary data.</text>
</comment>
<feature type="chain" id="PRO_5042261557" evidence="1">
    <location>
        <begin position="23"/>
        <end position="326"/>
    </location>
</feature>
<name>A0AAD8F872_BIOPF</name>
<dbReference type="Pfam" id="PF07679">
    <property type="entry name" value="I-set"/>
    <property type="match status" value="1"/>
</dbReference>
<reference evidence="3" key="2">
    <citation type="submission" date="2023-04" db="EMBL/GenBank/DDBJ databases">
        <authorList>
            <person name="Bu L."/>
            <person name="Lu L."/>
            <person name="Laidemitt M.R."/>
            <person name="Zhang S.M."/>
            <person name="Mutuku M."/>
            <person name="Mkoji G."/>
            <person name="Steinauer M."/>
            <person name="Loker E.S."/>
        </authorList>
    </citation>
    <scope>NUCLEOTIDE SEQUENCE</scope>
    <source>
        <strain evidence="3">KasaAsao</strain>
        <tissue evidence="3">Whole Snail</tissue>
    </source>
</reference>
<proteinExistence type="predicted"/>
<sequence>MFVLKVACLLITLKSCCILIKAATMIEKAKPLNTTSNENLTFIEGDIAFLPCPFKTMGYLKVIWLSPDMKLISFEDRRIINDVRVRVVRLDKDTWNLQINNISSKDTGYYRCMINTYPEQTKMIYLDVKSAPTEIKKIQPMNDTTIHNVTETEGDNAILPCSFKSSATGYVQVEWMNSDMTLITIENLRITDDERVSVRSPHKDVWNLHINDVRLKDTGYYRCSLINDPVKTEMVYLHVKERTKTSTTPATFTTPAFVQTTTIFRERTPDKATRGHHAKTTVERPGRPILICQLGRTRSTLRRTRLKLCRTRPTLRRTTPTLPSNM</sequence>
<evidence type="ECO:0000256" key="1">
    <source>
        <dbReference type="SAM" id="SignalP"/>
    </source>
</evidence>
<dbReference type="InterPro" id="IPR013106">
    <property type="entry name" value="Ig_V-set"/>
</dbReference>
<dbReference type="Proteomes" id="UP001233172">
    <property type="component" value="Unassembled WGS sequence"/>
</dbReference>
<protein>
    <submittedName>
        <fullName evidence="3">Lachesin-like isoform X2</fullName>
    </submittedName>
</protein>
<evidence type="ECO:0000259" key="2">
    <source>
        <dbReference type="PROSITE" id="PS50835"/>
    </source>
</evidence>
<dbReference type="PROSITE" id="PS50835">
    <property type="entry name" value="IG_LIKE"/>
    <property type="match status" value="2"/>
</dbReference>
<dbReference type="AlphaFoldDB" id="A0AAD8F872"/>
<dbReference type="InterPro" id="IPR013098">
    <property type="entry name" value="Ig_I-set"/>
</dbReference>
<feature type="signal peptide" evidence="1">
    <location>
        <begin position="1"/>
        <end position="22"/>
    </location>
</feature>
<feature type="domain" description="Ig-like" evidence="2">
    <location>
        <begin position="31"/>
        <end position="125"/>
    </location>
</feature>
<dbReference type="EMBL" id="JASAOG010000079">
    <property type="protein sequence ID" value="KAK0054228.1"/>
    <property type="molecule type" value="Genomic_DNA"/>
</dbReference>
<dbReference type="SUPFAM" id="SSF48726">
    <property type="entry name" value="Immunoglobulin"/>
    <property type="match status" value="2"/>
</dbReference>
<dbReference type="Pfam" id="PF07686">
    <property type="entry name" value="V-set"/>
    <property type="match status" value="1"/>
</dbReference>
<dbReference type="InterPro" id="IPR037448">
    <property type="entry name" value="Zig-8"/>
</dbReference>
<dbReference type="InterPro" id="IPR007110">
    <property type="entry name" value="Ig-like_dom"/>
</dbReference>
<keyword evidence="1" id="KW-0732">Signal</keyword>
<dbReference type="InterPro" id="IPR003598">
    <property type="entry name" value="Ig_sub2"/>
</dbReference>
<dbReference type="SMART" id="SM00408">
    <property type="entry name" value="IGc2"/>
    <property type="match status" value="2"/>
</dbReference>
<dbReference type="InterPro" id="IPR003599">
    <property type="entry name" value="Ig_sub"/>
</dbReference>